<comment type="subcellular location">
    <subcellularLocation>
        <location evidence="1">Cell surface</location>
    </subcellularLocation>
</comment>
<keyword evidence="3" id="KW-0812">Transmembrane</keyword>
<dbReference type="InterPro" id="IPR016977">
    <property type="entry name" value="ComGF"/>
</dbReference>
<gene>
    <name evidence="4" type="ORF">FC40_GL000414</name>
</gene>
<name>A0A0R1WN91_9LACO</name>
<sequence length="156" mass="18439">MKKYSLTGNVKKGFTLLEVIIAMVITSIGLVIIATSMPHVKKVSDGQIAKDRQSFEHFKSILENPQLDLAYVNWKNHQLELYSNEAKEKYQFDLYNQKIIRMKKRDGNGNYSGYMPLLLDVQKFECNYNQLTNELIIEIQLHDRKYRERYVMQEKK</sequence>
<dbReference type="STRING" id="1423755.FC40_GL000414"/>
<dbReference type="RefSeq" id="WP_025022529.1">
    <property type="nucleotide sequence ID" value="NZ_AZGD01000081.1"/>
</dbReference>
<accession>A0A0R1WN91</accession>
<dbReference type="Proteomes" id="UP000051054">
    <property type="component" value="Unassembled WGS sequence"/>
</dbReference>
<evidence type="ECO:0000313" key="4">
    <source>
        <dbReference type="EMBL" id="KRM19250.1"/>
    </source>
</evidence>
<organism evidence="4 5">
    <name type="scientific">Ligilactobacillus hayakitensis DSM 18933 = JCM 14209</name>
    <dbReference type="NCBI Taxonomy" id="1423755"/>
    <lineage>
        <taxon>Bacteria</taxon>
        <taxon>Bacillati</taxon>
        <taxon>Bacillota</taxon>
        <taxon>Bacilli</taxon>
        <taxon>Lactobacillales</taxon>
        <taxon>Lactobacillaceae</taxon>
        <taxon>Ligilactobacillus</taxon>
    </lineage>
</organism>
<dbReference type="GO" id="GO:0009986">
    <property type="term" value="C:cell surface"/>
    <property type="evidence" value="ECO:0007669"/>
    <property type="project" value="UniProtKB-SubCell"/>
</dbReference>
<keyword evidence="2" id="KW-0178">Competence</keyword>
<evidence type="ECO:0000256" key="1">
    <source>
        <dbReference type="ARBA" id="ARBA00004241"/>
    </source>
</evidence>
<dbReference type="PATRIC" id="fig|1423755.3.peg.456"/>
<dbReference type="Pfam" id="PF15980">
    <property type="entry name" value="ComGF"/>
    <property type="match status" value="1"/>
</dbReference>
<proteinExistence type="predicted"/>
<dbReference type="GO" id="GO:0030420">
    <property type="term" value="P:establishment of competence for transformation"/>
    <property type="evidence" value="ECO:0007669"/>
    <property type="project" value="UniProtKB-KW"/>
</dbReference>
<dbReference type="AlphaFoldDB" id="A0A0R1WN91"/>
<evidence type="ECO:0008006" key="6">
    <source>
        <dbReference type="Google" id="ProtNLM"/>
    </source>
</evidence>
<dbReference type="EMBL" id="AZGD01000081">
    <property type="protein sequence ID" value="KRM19250.1"/>
    <property type="molecule type" value="Genomic_DNA"/>
</dbReference>
<dbReference type="PROSITE" id="PS00409">
    <property type="entry name" value="PROKAR_NTER_METHYL"/>
    <property type="match status" value="1"/>
</dbReference>
<dbReference type="Pfam" id="PF07963">
    <property type="entry name" value="N_methyl"/>
    <property type="match status" value="1"/>
</dbReference>
<dbReference type="NCBIfam" id="TIGR02532">
    <property type="entry name" value="IV_pilin_GFxxxE"/>
    <property type="match status" value="1"/>
</dbReference>
<comment type="caution">
    <text evidence="4">The sequence shown here is derived from an EMBL/GenBank/DDBJ whole genome shotgun (WGS) entry which is preliminary data.</text>
</comment>
<evidence type="ECO:0000256" key="3">
    <source>
        <dbReference type="SAM" id="Phobius"/>
    </source>
</evidence>
<evidence type="ECO:0000313" key="5">
    <source>
        <dbReference type="Proteomes" id="UP000051054"/>
    </source>
</evidence>
<feature type="transmembrane region" description="Helical" evidence="3">
    <location>
        <begin position="14"/>
        <end position="34"/>
    </location>
</feature>
<reference evidence="4 5" key="1">
    <citation type="journal article" date="2015" name="Genome Announc.">
        <title>Expanding the biotechnology potential of lactobacilli through comparative genomics of 213 strains and associated genera.</title>
        <authorList>
            <person name="Sun Z."/>
            <person name="Harris H.M."/>
            <person name="McCann A."/>
            <person name="Guo C."/>
            <person name="Argimon S."/>
            <person name="Zhang W."/>
            <person name="Yang X."/>
            <person name="Jeffery I.B."/>
            <person name="Cooney J.C."/>
            <person name="Kagawa T.F."/>
            <person name="Liu W."/>
            <person name="Song Y."/>
            <person name="Salvetti E."/>
            <person name="Wrobel A."/>
            <person name="Rasinkangas P."/>
            <person name="Parkhill J."/>
            <person name="Rea M.C."/>
            <person name="O'Sullivan O."/>
            <person name="Ritari J."/>
            <person name="Douillard F.P."/>
            <person name="Paul Ross R."/>
            <person name="Yang R."/>
            <person name="Briner A.E."/>
            <person name="Felis G.E."/>
            <person name="de Vos W.M."/>
            <person name="Barrangou R."/>
            <person name="Klaenhammer T.R."/>
            <person name="Caufield P.W."/>
            <person name="Cui Y."/>
            <person name="Zhang H."/>
            <person name="O'Toole P.W."/>
        </authorList>
    </citation>
    <scope>NUCLEOTIDE SEQUENCE [LARGE SCALE GENOMIC DNA]</scope>
    <source>
        <strain evidence="4 5">DSM 18933</strain>
    </source>
</reference>
<evidence type="ECO:0000256" key="2">
    <source>
        <dbReference type="ARBA" id="ARBA00023287"/>
    </source>
</evidence>
<protein>
    <recommendedName>
        <fullName evidence="6">Prepilin-type N-terminal cleavage/methylation domain-containing protein</fullName>
    </recommendedName>
</protein>
<keyword evidence="3" id="KW-0472">Membrane</keyword>
<dbReference type="InterPro" id="IPR012902">
    <property type="entry name" value="N_methyl_site"/>
</dbReference>
<keyword evidence="5" id="KW-1185">Reference proteome</keyword>
<keyword evidence="3" id="KW-1133">Transmembrane helix</keyword>